<accession>A0ABT7SFF5</accession>
<feature type="transmembrane region" description="Helical" evidence="1">
    <location>
        <begin position="7"/>
        <end position="26"/>
    </location>
</feature>
<comment type="caution">
    <text evidence="2">The sequence shown here is derived from an EMBL/GenBank/DDBJ whole genome shotgun (WGS) entry which is preliminary data.</text>
</comment>
<dbReference type="RefSeq" id="WP_289454741.1">
    <property type="nucleotide sequence ID" value="NZ_JAUCGQ010000001.1"/>
</dbReference>
<keyword evidence="3" id="KW-1185">Reference proteome</keyword>
<name>A0ABT7SFF5_9CELL</name>
<keyword evidence="1" id="KW-1133">Transmembrane helix</keyword>
<evidence type="ECO:0000313" key="2">
    <source>
        <dbReference type="EMBL" id="MDM7854921.1"/>
    </source>
</evidence>
<sequence>MTVLRRIVGFATVGVFVIIAGVLAAFGVSVGSALLVGAVAAGAVLLFQRLDQPADPDFEHLRVDHRDGARGDLQELTWAMVARDGRVGERVLRRIRLVAAGRLARHGLTLGEAADEAVIRALLGDRAYETLTRLRSPLPSIADVRHTVDLLDHLGPNPGRTS</sequence>
<evidence type="ECO:0000313" key="3">
    <source>
        <dbReference type="Proteomes" id="UP001529338"/>
    </source>
</evidence>
<reference evidence="2 3" key="1">
    <citation type="submission" date="2023-06" db="EMBL/GenBank/DDBJ databases">
        <title>Cellulomonas sp. MW4 Whole genome sequence.</title>
        <authorList>
            <person name="Park S."/>
        </authorList>
    </citation>
    <scope>NUCLEOTIDE SEQUENCE [LARGE SCALE GENOMIC DNA]</scope>
    <source>
        <strain evidence="2 3">MW4</strain>
    </source>
</reference>
<protein>
    <submittedName>
        <fullName evidence="2">Uncharacterized protein</fullName>
    </submittedName>
</protein>
<organism evidence="2 3">
    <name type="scientific">Cellulomonas alba</name>
    <dbReference type="NCBI Taxonomy" id="3053467"/>
    <lineage>
        <taxon>Bacteria</taxon>
        <taxon>Bacillati</taxon>
        <taxon>Actinomycetota</taxon>
        <taxon>Actinomycetes</taxon>
        <taxon>Micrococcales</taxon>
        <taxon>Cellulomonadaceae</taxon>
        <taxon>Cellulomonas</taxon>
    </lineage>
</organism>
<proteinExistence type="predicted"/>
<evidence type="ECO:0000256" key="1">
    <source>
        <dbReference type="SAM" id="Phobius"/>
    </source>
</evidence>
<feature type="transmembrane region" description="Helical" evidence="1">
    <location>
        <begin position="32"/>
        <end position="50"/>
    </location>
</feature>
<dbReference type="EMBL" id="JAUCGQ010000001">
    <property type="protein sequence ID" value="MDM7854921.1"/>
    <property type="molecule type" value="Genomic_DNA"/>
</dbReference>
<gene>
    <name evidence="2" type="ORF">QRT04_08260</name>
</gene>
<dbReference type="Proteomes" id="UP001529338">
    <property type="component" value="Unassembled WGS sequence"/>
</dbReference>
<keyword evidence="1" id="KW-0812">Transmembrane</keyword>
<keyword evidence="1" id="KW-0472">Membrane</keyword>